<protein>
    <submittedName>
        <fullName evidence="1">Uncharacterized protein</fullName>
    </submittedName>
</protein>
<reference evidence="2" key="1">
    <citation type="submission" date="2024-07" db="EMBL/GenBank/DDBJ databases">
        <title>Two chromosome-level genome assemblies of Korean endemic species Abeliophyllum distichum and Forsythia ovata (Oleaceae).</title>
        <authorList>
            <person name="Jang H."/>
        </authorList>
    </citation>
    <scope>NUCLEOTIDE SEQUENCE [LARGE SCALE GENOMIC DNA]</scope>
</reference>
<organism evidence="1 2">
    <name type="scientific">Forsythia ovata</name>
    <dbReference type="NCBI Taxonomy" id="205694"/>
    <lineage>
        <taxon>Eukaryota</taxon>
        <taxon>Viridiplantae</taxon>
        <taxon>Streptophyta</taxon>
        <taxon>Embryophyta</taxon>
        <taxon>Tracheophyta</taxon>
        <taxon>Spermatophyta</taxon>
        <taxon>Magnoliopsida</taxon>
        <taxon>eudicotyledons</taxon>
        <taxon>Gunneridae</taxon>
        <taxon>Pentapetalae</taxon>
        <taxon>asterids</taxon>
        <taxon>lamiids</taxon>
        <taxon>Lamiales</taxon>
        <taxon>Oleaceae</taxon>
        <taxon>Forsythieae</taxon>
        <taxon>Forsythia</taxon>
    </lineage>
</organism>
<dbReference type="Proteomes" id="UP001604277">
    <property type="component" value="Unassembled WGS sequence"/>
</dbReference>
<accession>A0ABD1UC54</accession>
<dbReference type="AlphaFoldDB" id="A0ABD1UC54"/>
<evidence type="ECO:0000313" key="2">
    <source>
        <dbReference type="Proteomes" id="UP001604277"/>
    </source>
</evidence>
<evidence type="ECO:0000313" key="1">
    <source>
        <dbReference type="EMBL" id="KAL2522565.1"/>
    </source>
</evidence>
<name>A0ABD1UC54_9LAMI</name>
<comment type="caution">
    <text evidence="1">The sequence shown here is derived from an EMBL/GenBank/DDBJ whole genome shotgun (WGS) entry which is preliminary data.</text>
</comment>
<sequence>MKILTSMKFAWFGAIIGAPLSDRAQRRLTSFPTCNGGVQNLPLASGFDRWIKSYTSAKLGEREEGRRAAKVVVTVPLEFLLNMAIIKNAGYEASLKQSQRNSVASTSTLERVHHVN</sequence>
<keyword evidence="2" id="KW-1185">Reference proteome</keyword>
<proteinExistence type="predicted"/>
<gene>
    <name evidence="1" type="ORF">Fot_26488</name>
</gene>
<dbReference type="EMBL" id="JBFOLJ010000007">
    <property type="protein sequence ID" value="KAL2522565.1"/>
    <property type="molecule type" value="Genomic_DNA"/>
</dbReference>